<dbReference type="InterPro" id="IPR018060">
    <property type="entry name" value="HTH_AraC"/>
</dbReference>
<dbReference type="InterPro" id="IPR018062">
    <property type="entry name" value="HTH_AraC-typ_CS"/>
</dbReference>
<dbReference type="GO" id="GO:0043565">
    <property type="term" value="F:sequence-specific DNA binding"/>
    <property type="evidence" value="ECO:0007669"/>
    <property type="project" value="InterPro"/>
</dbReference>
<dbReference type="InterPro" id="IPR050204">
    <property type="entry name" value="AraC_XylS_family_regulators"/>
</dbReference>
<keyword evidence="3" id="KW-0804">Transcription</keyword>
<dbReference type="Pfam" id="PF12833">
    <property type="entry name" value="HTH_18"/>
    <property type="match status" value="1"/>
</dbReference>
<gene>
    <name evidence="5" type="ORF">SAMN05660359_00608</name>
</gene>
<name>A0A1I5CWN9_9ACTN</name>
<keyword evidence="6" id="KW-1185">Reference proteome</keyword>
<dbReference type="PROSITE" id="PS00041">
    <property type="entry name" value="HTH_ARAC_FAMILY_1"/>
    <property type="match status" value="1"/>
</dbReference>
<dbReference type="EMBL" id="FOWE01000001">
    <property type="protein sequence ID" value="SFN91420.1"/>
    <property type="molecule type" value="Genomic_DNA"/>
</dbReference>
<reference evidence="6" key="1">
    <citation type="submission" date="2016-10" db="EMBL/GenBank/DDBJ databases">
        <authorList>
            <person name="Varghese N."/>
            <person name="Submissions S."/>
        </authorList>
    </citation>
    <scope>NUCLEOTIDE SEQUENCE [LARGE SCALE GENOMIC DNA]</scope>
    <source>
        <strain evidence="6">DSM 43161</strain>
    </source>
</reference>
<dbReference type="InterPro" id="IPR009057">
    <property type="entry name" value="Homeodomain-like_sf"/>
</dbReference>
<dbReference type="OrthoDB" id="345413at2"/>
<dbReference type="PROSITE" id="PS01124">
    <property type="entry name" value="HTH_ARAC_FAMILY_2"/>
    <property type="match status" value="1"/>
</dbReference>
<dbReference type="SUPFAM" id="SSF46689">
    <property type="entry name" value="Homeodomain-like"/>
    <property type="match status" value="2"/>
</dbReference>
<evidence type="ECO:0000259" key="4">
    <source>
        <dbReference type="PROSITE" id="PS01124"/>
    </source>
</evidence>
<evidence type="ECO:0000256" key="3">
    <source>
        <dbReference type="ARBA" id="ARBA00023163"/>
    </source>
</evidence>
<accession>A0A1I5CWN9</accession>
<protein>
    <submittedName>
        <fullName evidence="5">AraC-type DNA-binding protein</fullName>
    </submittedName>
</protein>
<dbReference type="RefSeq" id="WP_075011979.1">
    <property type="nucleotide sequence ID" value="NZ_FOWE01000001.1"/>
</dbReference>
<evidence type="ECO:0000256" key="2">
    <source>
        <dbReference type="ARBA" id="ARBA00023125"/>
    </source>
</evidence>
<feature type="domain" description="HTH araC/xylS-type" evidence="4">
    <location>
        <begin position="143"/>
        <end position="241"/>
    </location>
</feature>
<keyword evidence="2 5" id="KW-0238">DNA-binding</keyword>
<dbReference type="PANTHER" id="PTHR46796">
    <property type="entry name" value="HTH-TYPE TRANSCRIPTIONAL ACTIVATOR RHAS-RELATED"/>
    <property type="match status" value="1"/>
</dbReference>
<evidence type="ECO:0000313" key="5">
    <source>
        <dbReference type="EMBL" id="SFN91420.1"/>
    </source>
</evidence>
<proteinExistence type="predicted"/>
<dbReference type="SMART" id="SM00342">
    <property type="entry name" value="HTH_ARAC"/>
    <property type="match status" value="1"/>
</dbReference>
<dbReference type="Gene3D" id="1.10.10.60">
    <property type="entry name" value="Homeodomain-like"/>
    <property type="match status" value="1"/>
</dbReference>
<organism evidence="5 6">
    <name type="scientific">Geodermatophilus obscurus</name>
    <dbReference type="NCBI Taxonomy" id="1861"/>
    <lineage>
        <taxon>Bacteria</taxon>
        <taxon>Bacillati</taxon>
        <taxon>Actinomycetota</taxon>
        <taxon>Actinomycetes</taxon>
        <taxon>Geodermatophilales</taxon>
        <taxon>Geodermatophilaceae</taxon>
        <taxon>Geodermatophilus</taxon>
    </lineage>
</organism>
<sequence length="249" mass="26184">MDGGPSRILATPLPEPLAGPVHEEHGLACRLSTRPVMRRAHRHDDVELALAVGGWVEHEHAGRPTAALLRGGRLVLPGRHDDAARFARWAADLAGGVPAEARAARLEARALLERLSVAAPGPGDDAPVPVAGTAGERHARQVARMTAFVAARFREPIGVAEVAAAAHLHPATATAAFRAVTGTTPGAFLLHCRLAEARRLLLVTTADVGAVARRAGFGSTSSFYAAFTREVGEPPAAWRRRRGAVRAVV</sequence>
<dbReference type="GO" id="GO:0003700">
    <property type="term" value="F:DNA-binding transcription factor activity"/>
    <property type="evidence" value="ECO:0007669"/>
    <property type="project" value="InterPro"/>
</dbReference>
<evidence type="ECO:0000256" key="1">
    <source>
        <dbReference type="ARBA" id="ARBA00023015"/>
    </source>
</evidence>
<dbReference type="AlphaFoldDB" id="A0A1I5CWN9"/>
<evidence type="ECO:0000313" key="6">
    <source>
        <dbReference type="Proteomes" id="UP000183642"/>
    </source>
</evidence>
<dbReference type="Proteomes" id="UP000183642">
    <property type="component" value="Unassembled WGS sequence"/>
</dbReference>
<keyword evidence="1" id="KW-0805">Transcription regulation</keyword>